<keyword evidence="4" id="KW-1185">Reference proteome</keyword>
<dbReference type="Pfam" id="PF20108">
    <property type="entry name" value="DUF6498"/>
    <property type="match status" value="1"/>
</dbReference>
<dbReference type="InterPro" id="IPR045466">
    <property type="entry name" value="DUF6498"/>
</dbReference>
<gene>
    <name evidence="3" type="ORF">I596_1085</name>
</gene>
<evidence type="ECO:0000256" key="1">
    <source>
        <dbReference type="SAM" id="MobiDB-lite"/>
    </source>
</evidence>
<sequence length="222" mass="24123">MTRTAAPAAPPRREYLALLGSNVLVLGMALWHDWPVAMLMWPFWLQSVVIGALNVHRMLNLRRFSTQGLRSGGQPVPETDAGKRSTAGFFALHYGFFHAGYLIFLLDKAPVPAGEWRWVLVGGAAFAIGQIADQRAVLARDARGRPNLGMLMFMPYLRVVPMHLAILAGAGSTSAGALVLFTALKTLADLGMAAAERRVEDKRAPEPEKRTGAAAPVREPIE</sequence>
<evidence type="ECO:0000313" key="4">
    <source>
        <dbReference type="Proteomes" id="UP000076830"/>
    </source>
</evidence>
<name>A0A160DS93_9GAMM</name>
<protein>
    <submittedName>
        <fullName evidence="3">Uncharacterized protein</fullName>
    </submittedName>
</protein>
<feature type="transmembrane region" description="Helical" evidence="2">
    <location>
        <begin position="38"/>
        <end position="55"/>
    </location>
</feature>
<reference evidence="3 4" key="1">
    <citation type="submission" date="2016-04" db="EMBL/GenBank/DDBJ databases">
        <title>Complete genome sequence of Dokdonella koreensis DS-123T.</title>
        <authorList>
            <person name="Kim J.F."/>
            <person name="Lee H."/>
            <person name="Kwak M.-J."/>
        </authorList>
    </citation>
    <scope>NUCLEOTIDE SEQUENCE [LARGE SCALE GENOMIC DNA]</scope>
    <source>
        <strain evidence="3 4">DS-123</strain>
    </source>
</reference>
<dbReference type="EMBL" id="CP015249">
    <property type="protein sequence ID" value="ANB17115.1"/>
    <property type="molecule type" value="Genomic_DNA"/>
</dbReference>
<proteinExistence type="predicted"/>
<feature type="transmembrane region" description="Helical" evidence="2">
    <location>
        <begin position="87"/>
        <end position="106"/>
    </location>
</feature>
<organism evidence="3 4">
    <name type="scientific">Dokdonella koreensis DS-123</name>
    <dbReference type="NCBI Taxonomy" id="1300342"/>
    <lineage>
        <taxon>Bacteria</taxon>
        <taxon>Pseudomonadati</taxon>
        <taxon>Pseudomonadota</taxon>
        <taxon>Gammaproteobacteria</taxon>
        <taxon>Lysobacterales</taxon>
        <taxon>Rhodanobacteraceae</taxon>
        <taxon>Dokdonella</taxon>
    </lineage>
</organism>
<keyword evidence="2" id="KW-0812">Transmembrane</keyword>
<dbReference type="KEGG" id="dko:I596_1085"/>
<accession>A0A160DS93</accession>
<feature type="transmembrane region" description="Helical" evidence="2">
    <location>
        <begin position="15"/>
        <end position="32"/>
    </location>
</feature>
<evidence type="ECO:0000256" key="2">
    <source>
        <dbReference type="SAM" id="Phobius"/>
    </source>
</evidence>
<evidence type="ECO:0000313" key="3">
    <source>
        <dbReference type="EMBL" id="ANB17115.1"/>
    </source>
</evidence>
<dbReference type="RefSeq" id="WP_067645044.1">
    <property type="nucleotide sequence ID" value="NZ_CP015249.1"/>
</dbReference>
<feature type="compositionally biased region" description="Basic and acidic residues" evidence="1">
    <location>
        <begin position="197"/>
        <end position="211"/>
    </location>
</feature>
<feature type="transmembrane region" description="Helical" evidence="2">
    <location>
        <begin position="159"/>
        <end position="184"/>
    </location>
</feature>
<feature type="region of interest" description="Disordered" evidence="1">
    <location>
        <begin position="197"/>
        <end position="222"/>
    </location>
</feature>
<dbReference type="OrthoDB" id="5984940at2"/>
<dbReference type="Proteomes" id="UP000076830">
    <property type="component" value="Chromosome"/>
</dbReference>
<keyword evidence="2" id="KW-0472">Membrane</keyword>
<keyword evidence="2" id="KW-1133">Transmembrane helix</keyword>
<dbReference type="AlphaFoldDB" id="A0A160DS93"/>
<feature type="transmembrane region" description="Helical" evidence="2">
    <location>
        <begin position="118"/>
        <end position="138"/>
    </location>
</feature>